<dbReference type="GO" id="GO:0003676">
    <property type="term" value="F:nucleic acid binding"/>
    <property type="evidence" value="ECO:0007669"/>
    <property type="project" value="InterPro"/>
</dbReference>
<dbReference type="AlphaFoldDB" id="A0A2R9SU54"/>
<evidence type="ECO:0000313" key="2">
    <source>
        <dbReference type="Proteomes" id="UP000003094"/>
    </source>
</evidence>
<gene>
    <name evidence="1" type="ORF">PVOR_18724</name>
</gene>
<sequence length="176" mass="20756">MQRLTPKKYPYQRISEERMKTMQDILFNQKILTVYCDFSGNNKTNYLGIAACFVGNGNTFVKSTRIYGRNPKETAHGEILAVFFAVKTLPVILERYRVFLNKPTKIYIYSDYVQIENIQSIDFKKQEYIKVTSELIANLNQFRERFNWCDISIKYLGEEKNQNIYHKAAHRASRKA</sequence>
<name>A0A2R9SU54_9BACL</name>
<reference evidence="1 2" key="1">
    <citation type="journal article" date="2010" name="BMC Genomics">
        <title>Genome sequence of the pattern forming Paenibacillus vortex bacterium reveals potential for thriving in complex environments.</title>
        <authorList>
            <person name="Sirota-Madi A."/>
            <person name="Olender T."/>
            <person name="Helman Y."/>
            <person name="Ingham C."/>
            <person name="Brainis I."/>
            <person name="Roth D."/>
            <person name="Hagi E."/>
            <person name="Brodsky L."/>
            <person name="Leshkowitz D."/>
            <person name="Galatenko V."/>
            <person name="Nikolaev V."/>
            <person name="Mugasimangalam R.C."/>
            <person name="Bransburg-Zabary S."/>
            <person name="Gutnick D.L."/>
            <person name="Lancet D."/>
            <person name="Ben-Jacob E."/>
        </authorList>
    </citation>
    <scope>NUCLEOTIDE SEQUENCE [LARGE SCALE GENOMIC DNA]</scope>
    <source>
        <strain evidence="1 2">V453</strain>
    </source>
</reference>
<dbReference type="InterPro" id="IPR036397">
    <property type="entry name" value="RNaseH_sf"/>
</dbReference>
<dbReference type="Proteomes" id="UP000003094">
    <property type="component" value="Unassembled WGS sequence"/>
</dbReference>
<dbReference type="SUPFAM" id="SSF53098">
    <property type="entry name" value="Ribonuclease H-like"/>
    <property type="match status" value="1"/>
</dbReference>
<comment type="caution">
    <text evidence="1">The sequence shown here is derived from an EMBL/GenBank/DDBJ whole genome shotgun (WGS) entry which is preliminary data.</text>
</comment>
<dbReference type="RefSeq" id="WP_006210578.1">
    <property type="nucleotide sequence ID" value="NZ_ADHJ01000025.1"/>
</dbReference>
<proteinExistence type="predicted"/>
<accession>A0A2R9SU54</accession>
<organism evidence="1 2">
    <name type="scientific">Paenibacillus vortex V453</name>
    <dbReference type="NCBI Taxonomy" id="715225"/>
    <lineage>
        <taxon>Bacteria</taxon>
        <taxon>Bacillati</taxon>
        <taxon>Bacillota</taxon>
        <taxon>Bacilli</taxon>
        <taxon>Bacillales</taxon>
        <taxon>Paenibacillaceae</taxon>
        <taxon>Paenibacillus</taxon>
    </lineage>
</organism>
<protein>
    <recommendedName>
        <fullName evidence="3">RNase H type-1 domain-containing protein</fullName>
    </recommendedName>
</protein>
<evidence type="ECO:0000313" key="1">
    <source>
        <dbReference type="EMBL" id="EFU40909.1"/>
    </source>
</evidence>
<evidence type="ECO:0008006" key="3">
    <source>
        <dbReference type="Google" id="ProtNLM"/>
    </source>
</evidence>
<dbReference type="InterPro" id="IPR012337">
    <property type="entry name" value="RNaseH-like_sf"/>
</dbReference>
<dbReference type="Gene3D" id="3.30.420.10">
    <property type="entry name" value="Ribonuclease H-like superfamily/Ribonuclease H"/>
    <property type="match status" value="1"/>
</dbReference>
<keyword evidence="2" id="KW-1185">Reference proteome</keyword>
<dbReference type="EMBL" id="ADHJ01000025">
    <property type="protein sequence ID" value="EFU40909.1"/>
    <property type="molecule type" value="Genomic_DNA"/>
</dbReference>
<dbReference type="KEGG" id="pvo:PVOR_18724"/>